<dbReference type="PANTHER" id="PTHR11739:SF4">
    <property type="entry name" value="CITRATE SYNTHASE, PEROXISOMAL"/>
    <property type="match status" value="1"/>
</dbReference>
<comment type="caution">
    <text evidence="8">The sequence shown here is derived from an EMBL/GenBank/DDBJ whole genome shotgun (WGS) entry which is preliminary data.</text>
</comment>
<dbReference type="GO" id="GO:0006099">
    <property type="term" value="P:tricarboxylic acid cycle"/>
    <property type="evidence" value="ECO:0007669"/>
    <property type="project" value="UniProtKB-UniPathway"/>
</dbReference>
<keyword evidence="3" id="KW-0816">Tricarboxylic acid cycle</keyword>
<dbReference type="AlphaFoldDB" id="A0A161SXQ1"/>
<dbReference type="PRINTS" id="PR00143">
    <property type="entry name" value="CITRTSNTHASE"/>
</dbReference>
<dbReference type="SUPFAM" id="SSF48256">
    <property type="entry name" value="Citrate synthase"/>
    <property type="match status" value="1"/>
</dbReference>
<dbReference type="InterPro" id="IPR036969">
    <property type="entry name" value="Citrate_synthase_sf"/>
</dbReference>
<evidence type="ECO:0000256" key="1">
    <source>
        <dbReference type="ARBA" id="ARBA00004751"/>
    </source>
</evidence>
<protein>
    <recommendedName>
        <fullName evidence="6">Citrate synthase</fullName>
    </recommendedName>
</protein>
<evidence type="ECO:0000256" key="5">
    <source>
        <dbReference type="ARBA" id="ARBA00049288"/>
    </source>
</evidence>
<comment type="similarity">
    <text evidence="2 6">Belongs to the citrate synthase family.</text>
</comment>
<comment type="pathway">
    <text evidence="1">Carbohydrate metabolism; tricarboxylic acid cycle; isocitrate from oxaloacetate: step 1/2.</text>
</comment>
<dbReference type="GO" id="GO:0005829">
    <property type="term" value="C:cytosol"/>
    <property type="evidence" value="ECO:0007669"/>
    <property type="project" value="TreeGrafter"/>
</dbReference>
<evidence type="ECO:0000256" key="2">
    <source>
        <dbReference type="ARBA" id="ARBA00010566"/>
    </source>
</evidence>
<dbReference type="UniPathway" id="UPA00223"/>
<dbReference type="NCBIfam" id="TIGR01800">
    <property type="entry name" value="cit_synth_II"/>
    <property type="match status" value="1"/>
</dbReference>
<dbReference type="InterPro" id="IPR016142">
    <property type="entry name" value="Citrate_synth-like_lrg_a-sub"/>
</dbReference>
<evidence type="ECO:0000256" key="3">
    <source>
        <dbReference type="ARBA" id="ARBA00022532"/>
    </source>
</evidence>
<comment type="catalytic activity">
    <reaction evidence="5">
        <text>oxaloacetate + acetyl-CoA + H2O = citrate + CoA + H(+)</text>
        <dbReference type="Rhea" id="RHEA:16845"/>
        <dbReference type="ChEBI" id="CHEBI:15377"/>
        <dbReference type="ChEBI" id="CHEBI:15378"/>
        <dbReference type="ChEBI" id="CHEBI:16452"/>
        <dbReference type="ChEBI" id="CHEBI:16947"/>
        <dbReference type="ChEBI" id="CHEBI:57287"/>
        <dbReference type="ChEBI" id="CHEBI:57288"/>
        <dbReference type="EC" id="2.3.3.16"/>
    </reaction>
</comment>
<evidence type="ECO:0000313" key="8">
    <source>
        <dbReference type="EMBL" id="KZD27565.1"/>
    </source>
</evidence>
<dbReference type="PATRIC" id="fig|1396.539.peg.5721"/>
<dbReference type="InterPro" id="IPR016143">
    <property type="entry name" value="Citrate_synth-like_sm_a-sub"/>
</dbReference>
<dbReference type="PIRSF" id="PIRSF001369">
    <property type="entry name" value="Citrate_synth"/>
    <property type="match status" value="1"/>
</dbReference>
<name>A0A161SXQ1_BACCE</name>
<evidence type="ECO:0000313" key="9">
    <source>
        <dbReference type="Proteomes" id="UP000076501"/>
    </source>
</evidence>
<dbReference type="NCBIfam" id="NF010637">
    <property type="entry name" value="PRK14034.1"/>
    <property type="match status" value="1"/>
</dbReference>
<evidence type="ECO:0000256" key="4">
    <source>
        <dbReference type="ARBA" id="ARBA00022679"/>
    </source>
</evidence>
<sequence>MGEFSGKGENVMTVIRGLEGVVATTSSVSSIIDDTLTYVGYNIDDLAENATFEEVVYLLWHRKLPNEKELAEFNEIVCEYYKVPGEILTYLKQVDLKIAHPMSVLRTAISMLSLYDESAEIMDEKSNYLKAVKLQAQVGTLVAAYARIRKGLDIVEPRNDLSLAANFLYMLNDREPNEVEIEAFDKALVLHADHELNASTFTARVCVATLSDVYSGITAAIGALKGPLHGGANENVMKMLTEIGEEENVESYIHNALQNKVKIMGFGHRVYEQGDPRAKHLREMSKRLCVLLGEEKWYNMSIKIEDIVTKEKGLPPNVDFYSASVYHCLGIDHDLFTPIFAISRMSGWLAHILEQYENNRLIRPRADYNGPTHQVYVPIAQR</sequence>
<dbReference type="Gene3D" id="1.10.230.10">
    <property type="entry name" value="Cytochrome P450-Terp, domain 2"/>
    <property type="match status" value="1"/>
</dbReference>
<dbReference type="CDD" id="cd06110">
    <property type="entry name" value="BSuCS-II_like"/>
    <property type="match status" value="1"/>
</dbReference>
<dbReference type="Proteomes" id="UP000076501">
    <property type="component" value="Unassembled WGS sequence"/>
</dbReference>
<dbReference type="Gene3D" id="1.10.580.10">
    <property type="entry name" value="Citrate Synthase, domain 1"/>
    <property type="match status" value="1"/>
</dbReference>
<reference evidence="8 9" key="1">
    <citation type="submission" date="2015-09" db="EMBL/GenBank/DDBJ databases">
        <title>Bacillus cereus food isolates.</title>
        <authorList>
            <person name="Boekhorst J."/>
        </authorList>
    </citation>
    <scope>NUCLEOTIDE SEQUENCE [LARGE SCALE GENOMIC DNA]</scope>
    <source>
        <strain evidence="8 9">B4082</strain>
    </source>
</reference>
<gene>
    <name evidence="8" type="ORF">B4082_5102</name>
</gene>
<dbReference type="GO" id="GO:0005975">
    <property type="term" value="P:carbohydrate metabolic process"/>
    <property type="evidence" value="ECO:0007669"/>
    <property type="project" value="TreeGrafter"/>
</dbReference>
<dbReference type="InterPro" id="IPR011278">
    <property type="entry name" value="2-MeCitrate/Citrate_synth_II"/>
</dbReference>
<dbReference type="InterPro" id="IPR002020">
    <property type="entry name" value="Citrate_synthase"/>
</dbReference>
<dbReference type="EMBL" id="LJKA01000073">
    <property type="protein sequence ID" value="KZD27565.1"/>
    <property type="molecule type" value="Genomic_DNA"/>
</dbReference>
<dbReference type="PANTHER" id="PTHR11739">
    <property type="entry name" value="CITRATE SYNTHASE"/>
    <property type="match status" value="1"/>
</dbReference>
<dbReference type="GO" id="GO:0036440">
    <property type="term" value="F:citrate synthase activity"/>
    <property type="evidence" value="ECO:0007669"/>
    <property type="project" value="UniProtKB-EC"/>
</dbReference>
<feature type="active site" evidence="7">
    <location>
        <position position="268"/>
    </location>
</feature>
<evidence type="ECO:0000256" key="6">
    <source>
        <dbReference type="PIRNR" id="PIRNR001369"/>
    </source>
</evidence>
<dbReference type="RefSeq" id="WP_142332791.1">
    <property type="nucleotide sequence ID" value="NZ_CP091444.1"/>
</dbReference>
<dbReference type="Pfam" id="PF00285">
    <property type="entry name" value="Citrate_synt"/>
    <property type="match status" value="1"/>
</dbReference>
<proteinExistence type="inferred from homology"/>
<evidence type="ECO:0000256" key="7">
    <source>
        <dbReference type="PIRSR" id="PIRSR001369-1"/>
    </source>
</evidence>
<feature type="active site" evidence="7">
    <location>
        <position position="319"/>
    </location>
</feature>
<keyword evidence="4 6" id="KW-0808">Transferase</keyword>
<dbReference type="FunFam" id="1.10.230.10:FF:000003">
    <property type="entry name" value="Citrate synthase"/>
    <property type="match status" value="1"/>
</dbReference>
<accession>A0A161SXQ1</accession>
<organism evidence="8 9">
    <name type="scientific">Bacillus cereus</name>
    <dbReference type="NCBI Taxonomy" id="1396"/>
    <lineage>
        <taxon>Bacteria</taxon>
        <taxon>Bacillati</taxon>
        <taxon>Bacillota</taxon>
        <taxon>Bacilli</taxon>
        <taxon>Bacillales</taxon>
        <taxon>Bacillaceae</taxon>
        <taxon>Bacillus</taxon>
        <taxon>Bacillus cereus group</taxon>
    </lineage>
</organism>
<dbReference type="InterPro" id="IPR024176">
    <property type="entry name" value="Citrate_synthase_bac-typ"/>
</dbReference>